<protein>
    <recommendedName>
        <fullName evidence="4">Mediator of RNA polymerase II transcription subunit 20</fullName>
    </recommendedName>
    <alternativeName>
        <fullName evidence="4">Mediator complex subunit 20</fullName>
    </alternativeName>
</protein>
<keyword evidence="4" id="KW-0805">Transcription regulation</keyword>
<evidence type="ECO:0000256" key="3">
    <source>
        <dbReference type="ARBA" id="ARBA00023242"/>
    </source>
</evidence>
<comment type="subunit">
    <text evidence="4">Component of the Mediator complex.</text>
</comment>
<comment type="function">
    <text evidence="4">Component of the Mediator complex, a coactivator involved in the regulated transcription of nearly all RNA polymerase II-dependent genes. Mediator functions as a bridge to convey information from gene-specific regulatory proteins to the basal RNA polymerase II transcription machinery. Mediator is recruited to promoters by direct interactions with regulatory proteins and serves as a scaffold for the assembly of a functional preinitiation complex with RNA polymerase II and the general transcription factors.</text>
</comment>
<comment type="subcellular location">
    <subcellularLocation>
        <location evidence="1 4">Nucleus</location>
    </subcellularLocation>
</comment>
<keyword evidence="4" id="KW-0804">Transcription</keyword>
<gene>
    <name evidence="4" type="primary">MED20</name>
    <name evidence="5" type="ORF">BJ684DRAFT_20407</name>
</gene>
<evidence type="ECO:0000313" key="5">
    <source>
        <dbReference type="EMBL" id="RKP13080.1"/>
    </source>
</evidence>
<evidence type="ECO:0000313" key="6">
    <source>
        <dbReference type="Proteomes" id="UP000267251"/>
    </source>
</evidence>
<evidence type="ECO:0000256" key="2">
    <source>
        <dbReference type="ARBA" id="ARBA00010743"/>
    </source>
</evidence>
<dbReference type="AlphaFoldDB" id="A0A4P9Y5K9"/>
<dbReference type="OrthoDB" id="1854899at2759"/>
<dbReference type="Proteomes" id="UP000267251">
    <property type="component" value="Unassembled WGS sequence"/>
</dbReference>
<dbReference type="GO" id="GO:0016592">
    <property type="term" value="C:mediator complex"/>
    <property type="evidence" value="ECO:0007669"/>
    <property type="project" value="InterPro"/>
</dbReference>
<dbReference type="PANTHER" id="PTHR12465">
    <property type="entry name" value="UBIQUITIN SPECIFIC PROTEASE HOMOLOG 49"/>
    <property type="match status" value="1"/>
</dbReference>
<dbReference type="EMBL" id="KZ988114">
    <property type="protein sequence ID" value="RKP13080.1"/>
    <property type="molecule type" value="Genomic_DNA"/>
</dbReference>
<name>A0A4P9Y5K9_9FUNG</name>
<dbReference type="GO" id="GO:0006357">
    <property type="term" value="P:regulation of transcription by RNA polymerase II"/>
    <property type="evidence" value="ECO:0007669"/>
    <property type="project" value="InterPro"/>
</dbReference>
<dbReference type="InterPro" id="IPR013921">
    <property type="entry name" value="Mediator_Med20"/>
</dbReference>
<keyword evidence="4" id="KW-0010">Activator</keyword>
<keyword evidence="3 4" id="KW-0539">Nucleus</keyword>
<evidence type="ECO:0000256" key="4">
    <source>
        <dbReference type="RuleBase" id="RU364152"/>
    </source>
</evidence>
<accession>A0A4P9Y5K9</accession>
<organism evidence="5 6">
    <name type="scientific">Piptocephalis cylindrospora</name>
    <dbReference type="NCBI Taxonomy" id="1907219"/>
    <lineage>
        <taxon>Eukaryota</taxon>
        <taxon>Fungi</taxon>
        <taxon>Fungi incertae sedis</taxon>
        <taxon>Zoopagomycota</taxon>
        <taxon>Zoopagomycotina</taxon>
        <taxon>Zoopagomycetes</taxon>
        <taxon>Zoopagales</taxon>
        <taxon>Piptocephalidaceae</taxon>
        <taxon>Piptocephalis</taxon>
    </lineage>
</organism>
<proteinExistence type="inferred from homology"/>
<dbReference type="PANTHER" id="PTHR12465:SF0">
    <property type="entry name" value="MEDIATOR OF RNA POLYMERASE II TRANSCRIPTION SUBUNIT 20"/>
    <property type="match status" value="1"/>
</dbReference>
<sequence>MGISTIVRWTSTDQVTPSLERLRNHLERDVGANSLGRWQLACRVYHPAKAGSGSGSMGPLYVVTSTEGTGRVWLVGRDGVVEGNRELEGVVHRLRSLWTVRQSASVEGWSYSIGDFILRVGSASVGTASKGIIMVVEYLPSVSLEAQLEGALLQGFLDLVLPKGSTTSGGWDAETDREAWESIGLGHSPWTGRHRGWQYVAFFQKQKML</sequence>
<evidence type="ECO:0000256" key="1">
    <source>
        <dbReference type="ARBA" id="ARBA00004123"/>
    </source>
</evidence>
<keyword evidence="6" id="KW-1185">Reference proteome</keyword>
<dbReference type="GO" id="GO:0003713">
    <property type="term" value="F:transcription coactivator activity"/>
    <property type="evidence" value="ECO:0007669"/>
    <property type="project" value="TreeGrafter"/>
</dbReference>
<dbReference type="Pfam" id="PF08612">
    <property type="entry name" value="Med20"/>
    <property type="match status" value="1"/>
</dbReference>
<comment type="similarity">
    <text evidence="2 4">Belongs to the Mediator complex subunit 20 family.</text>
</comment>
<reference evidence="6" key="1">
    <citation type="journal article" date="2018" name="Nat. Microbiol.">
        <title>Leveraging single-cell genomics to expand the fungal tree of life.</title>
        <authorList>
            <person name="Ahrendt S.R."/>
            <person name="Quandt C.A."/>
            <person name="Ciobanu D."/>
            <person name="Clum A."/>
            <person name="Salamov A."/>
            <person name="Andreopoulos B."/>
            <person name="Cheng J.F."/>
            <person name="Woyke T."/>
            <person name="Pelin A."/>
            <person name="Henrissat B."/>
            <person name="Reynolds N.K."/>
            <person name="Benny G.L."/>
            <person name="Smith M.E."/>
            <person name="James T.Y."/>
            <person name="Grigoriev I.V."/>
        </authorList>
    </citation>
    <scope>NUCLEOTIDE SEQUENCE [LARGE SCALE GENOMIC DNA]</scope>
</reference>